<dbReference type="PATRIC" id="fig|129140.3.peg.644"/>
<proteinExistence type="predicted"/>
<reference evidence="1 2" key="1">
    <citation type="submission" date="2015-09" db="EMBL/GenBank/DDBJ databases">
        <title>Genome announcement of multiple Pseudomonas syringae strains.</title>
        <authorList>
            <person name="Thakur S."/>
            <person name="Wang P.W."/>
            <person name="Gong Y."/>
            <person name="Weir B.S."/>
            <person name="Guttman D.S."/>
        </authorList>
    </citation>
    <scope>NUCLEOTIDE SEQUENCE [LARGE SCALE GENOMIC DNA]</scope>
    <source>
        <strain evidence="1 2">ICMP4091</strain>
    </source>
</reference>
<organism evidence="1 2">
    <name type="scientific">Pseudomonas syringae pv. tagetis</name>
    <dbReference type="NCBI Taxonomy" id="129140"/>
    <lineage>
        <taxon>Bacteria</taxon>
        <taxon>Pseudomonadati</taxon>
        <taxon>Pseudomonadota</taxon>
        <taxon>Gammaproteobacteria</taxon>
        <taxon>Pseudomonadales</taxon>
        <taxon>Pseudomonadaceae</taxon>
        <taxon>Pseudomonas</taxon>
    </lineage>
</organism>
<evidence type="ECO:0000313" key="1">
    <source>
        <dbReference type="EMBL" id="KPY89260.1"/>
    </source>
</evidence>
<sequence>MQDSVGAGQAHRTADDLFALLQGDTGSGECLFGVLCLLGHGLGSVRRDVAASVLLEQRCAKSGFKASDRAKHCRDINVQQIGSTCQRAAAHQCQYQGKIGMGDFILHWCNVPLPGCLCLLRE</sequence>
<accession>A0A0Q0BBN6</accession>
<comment type="caution">
    <text evidence="1">The sequence shown here is derived from an EMBL/GenBank/DDBJ whole genome shotgun (WGS) entry which is preliminary data.</text>
</comment>
<name>A0A0Q0BBN6_9PSED</name>
<dbReference type="EMBL" id="LJRM01000029">
    <property type="protein sequence ID" value="KPY89260.1"/>
    <property type="molecule type" value="Genomic_DNA"/>
</dbReference>
<dbReference type="AlphaFoldDB" id="A0A0Q0BBN6"/>
<dbReference type="Proteomes" id="UP000050474">
    <property type="component" value="Unassembled WGS sequence"/>
</dbReference>
<gene>
    <name evidence="1" type="ORF">ALO44_00486</name>
</gene>
<evidence type="ECO:0000313" key="2">
    <source>
        <dbReference type="Proteomes" id="UP000050474"/>
    </source>
</evidence>
<dbReference type="STRING" id="129140.ALO44_00486"/>
<protein>
    <submittedName>
        <fullName evidence="1">Uncharacterized protein</fullName>
    </submittedName>
</protein>